<keyword evidence="3 5" id="KW-0221">Differentiation</keyword>
<dbReference type="PANTHER" id="PTHR31791">
    <property type="entry name" value="FRIGIDA-LIKE PROTEIN 3-RELATED"/>
    <property type="match status" value="1"/>
</dbReference>
<evidence type="ECO:0000313" key="8">
    <source>
        <dbReference type="Proteomes" id="UP000327013"/>
    </source>
</evidence>
<dbReference type="Pfam" id="PF07899">
    <property type="entry name" value="Frigida"/>
    <property type="match status" value="1"/>
</dbReference>
<name>A0A5N6RU57_9ROSI</name>
<evidence type="ECO:0000256" key="3">
    <source>
        <dbReference type="ARBA" id="ARBA00022782"/>
    </source>
</evidence>
<evidence type="ECO:0000313" key="7">
    <source>
        <dbReference type="EMBL" id="KAE8125427.1"/>
    </source>
</evidence>
<dbReference type="GO" id="GO:0030154">
    <property type="term" value="P:cell differentiation"/>
    <property type="evidence" value="ECO:0007669"/>
    <property type="project" value="UniProtKB-KW"/>
</dbReference>
<dbReference type="InterPro" id="IPR012474">
    <property type="entry name" value="Frigida"/>
</dbReference>
<keyword evidence="4 5" id="KW-0287">Flowering</keyword>
<protein>
    <recommendedName>
        <fullName evidence="5">FRIGIDA-like protein</fullName>
    </recommendedName>
</protein>
<evidence type="ECO:0000256" key="4">
    <source>
        <dbReference type="ARBA" id="ARBA00023089"/>
    </source>
</evidence>
<evidence type="ECO:0000256" key="2">
    <source>
        <dbReference type="ARBA" id="ARBA00022473"/>
    </source>
</evidence>
<comment type="similarity">
    <text evidence="1 5">Belongs to the Frigida family.</text>
</comment>
<proteinExistence type="inferred from homology"/>
<keyword evidence="8" id="KW-1185">Reference proteome</keyword>
<gene>
    <name evidence="7" type="ORF">FH972_020234</name>
</gene>
<dbReference type="GO" id="GO:0009908">
    <property type="term" value="P:flower development"/>
    <property type="evidence" value="ECO:0007669"/>
    <property type="project" value="UniProtKB-KW"/>
</dbReference>
<feature type="region of interest" description="Disordered" evidence="6">
    <location>
        <begin position="87"/>
        <end position="171"/>
    </location>
</feature>
<sequence length="554" mass="60343">METVEMISAALECTDAKKEDLKKAFDELQSHSSVLASFSLKWSDLDAHFTALQKSLTERFHLLESLELEKQTQTHCTVSTQLTSKIDPCASQVQNPQTNPEDPTSSSISETQMTEIGVDPSGDVGADLVTPPRPELRASCGSMDGKEIDPCASQSQNAQTNPEDPSSSSISETQMTKILVDASGDVGSDSMTPLRPKLRAFCESMDGKGLRKYVLEHPNEKGVIIAQLPGAMRCAPDPAAMVLDAMEGFYSVKGSKEGDVGRLRRSCVLLLEALMELKANVGVGVREKAKELALEWKGKASPSEVQNFEVMGFLHLVAVYGLQSEFDGDELVDCFVIVAQFRQAVKLCRGFGLGDKVADLIQKLISTGKQLLAVKFIFEFELTEKFPPVPLLKSYIKDAKKLAKKVWKEGNESHKSINKATDKELIAMKSVIKVIESHNLDSQFPRANLEKRIEALEKLIACSLLLDCPAPYASSSSVPYGTVGQTPTSVPFTGSSAGLYGFPGAPVGFGGNPSPSNSHLYSSEPYLPSDYYDRPTAYGGYGVRPEYHPSYYPL</sequence>
<evidence type="ECO:0000256" key="1">
    <source>
        <dbReference type="ARBA" id="ARBA00008956"/>
    </source>
</evidence>
<dbReference type="OrthoDB" id="1166059at2759"/>
<feature type="compositionally biased region" description="Polar residues" evidence="6">
    <location>
        <begin position="91"/>
        <end position="114"/>
    </location>
</feature>
<dbReference type="EMBL" id="CM017328">
    <property type="protein sequence ID" value="KAE8125427.1"/>
    <property type="molecule type" value="Genomic_DNA"/>
</dbReference>
<dbReference type="AlphaFoldDB" id="A0A5N6RU57"/>
<reference evidence="7 8" key="1">
    <citation type="submission" date="2019-06" db="EMBL/GenBank/DDBJ databases">
        <title>A chromosomal-level reference genome of Carpinus fangiana (Coryloideae, Betulaceae).</title>
        <authorList>
            <person name="Yang X."/>
            <person name="Wang Z."/>
            <person name="Zhang L."/>
            <person name="Hao G."/>
            <person name="Liu J."/>
            <person name="Yang Y."/>
        </authorList>
    </citation>
    <scope>NUCLEOTIDE SEQUENCE [LARGE SCALE GENOMIC DNA]</scope>
    <source>
        <strain evidence="7">Cfa_2016G</strain>
        <tissue evidence="7">Leaf</tissue>
    </source>
</reference>
<accession>A0A5N6RU57</accession>
<keyword evidence="2 5" id="KW-0217">Developmental protein</keyword>
<feature type="compositionally biased region" description="Polar residues" evidence="6">
    <location>
        <begin position="152"/>
        <end position="171"/>
    </location>
</feature>
<organism evidence="7 8">
    <name type="scientific">Carpinus fangiana</name>
    <dbReference type="NCBI Taxonomy" id="176857"/>
    <lineage>
        <taxon>Eukaryota</taxon>
        <taxon>Viridiplantae</taxon>
        <taxon>Streptophyta</taxon>
        <taxon>Embryophyta</taxon>
        <taxon>Tracheophyta</taxon>
        <taxon>Spermatophyta</taxon>
        <taxon>Magnoliopsida</taxon>
        <taxon>eudicotyledons</taxon>
        <taxon>Gunneridae</taxon>
        <taxon>Pentapetalae</taxon>
        <taxon>rosids</taxon>
        <taxon>fabids</taxon>
        <taxon>Fagales</taxon>
        <taxon>Betulaceae</taxon>
        <taxon>Carpinus</taxon>
    </lineage>
</organism>
<evidence type="ECO:0000256" key="5">
    <source>
        <dbReference type="RuleBase" id="RU364012"/>
    </source>
</evidence>
<dbReference type="Proteomes" id="UP000327013">
    <property type="component" value="Chromosome 8"/>
</dbReference>
<evidence type="ECO:0000256" key="6">
    <source>
        <dbReference type="SAM" id="MobiDB-lite"/>
    </source>
</evidence>
<dbReference type="PANTHER" id="PTHR31791:SF47">
    <property type="entry name" value="INACTIVE FRIGIDA-LIKE PROTEIN 2"/>
    <property type="match status" value="1"/>
</dbReference>